<gene>
    <name evidence="2" type="ORF">TWF481_006562</name>
</gene>
<dbReference type="PANTHER" id="PTHR34414">
    <property type="entry name" value="HET DOMAIN-CONTAINING PROTEIN-RELATED"/>
    <property type="match status" value="1"/>
</dbReference>
<organism evidence="2 3">
    <name type="scientific">Arthrobotrys musiformis</name>
    <dbReference type="NCBI Taxonomy" id="47236"/>
    <lineage>
        <taxon>Eukaryota</taxon>
        <taxon>Fungi</taxon>
        <taxon>Dikarya</taxon>
        <taxon>Ascomycota</taxon>
        <taxon>Pezizomycotina</taxon>
        <taxon>Orbiliomycetes</taxon>
        <taxon>Orbiliales</taxon>
        <taxon>Orbiliaceae</taxon>
        <taxon>Arthrobotrys</taxon>
    </lineage>
</organism>
<feature type="transmembrane region" description="Helical" evidence="1">
    <location>
        <begin position="282"/>
        <end position="312"/>
    </location>
</feature>
<evidence type="ECO:0000313" key="2">
    <source>
        <dbReference type="EMBL" id="KAK6504623.1"/>
    </source>
</evidence>
<proteinExistence type="predicted"/>
<comment type="caution">
    <text evidence="2">The sequence shown here is derived from an EMBL/GenBank/DDBJ whole genome shotgun (WGS) entry which is preliminary data.</text>
</comment>
<sequence length="330" mass="37901">MSAIPEPPYSLDTAKRILSQTFPGKAPNFPTPAIFHSQSVEDYINSELDFSRFRKTSSSLFWAGLPGNISPLNKHVALRRQIIAAEQTDLHLVWGGGVVYIKPLPPFLLNHSFFAKTIIPPRAGVDRVCNPRIIPSEVYNAARWMLLSYAKLIRHPSDLLIARQSGLLAGVEIEEEITWPNWVAFASEILENVCFEEFEGRFWYGDLRLDRLNIIFRFRLGLLRGFFLNYERYGSFFSTNFKWVAISFLYVSVVLSAMQVGLAGVEVEQSEDTKRDMAVVSFWFAVFCMALVIFVLVLLALTFLGLFVWNYWKTRHFEGGMRVKQMKYRS</sequence>
<dbReference type="EMBL" id="JAVHJL010000004">
    <property type="protein sequence ID" value="KAK6504623.1"/>
    <property type="molecule type" value="Genomic_DNA"/>
</dbReference>
<accession>A0AAV9W8W4</accession>
<feature type="transmembrane region" description="Helical" evidence="1">
    <location>
        <begin position="241"/>
        <end position="262"/>
    </location>
</feature>
<dbReference type="Pfam" id="PF20246">
    <property type="entry name" value="DUF6601"/>
    <property type="match status" value="1"/>
</dbReference>
<keyword evidence="1" id="KW-0472">Membrane</keyword>
<reference evidence="2 3" key="1">
    <citation type="submission" date="2023-08" db="EMBL/GenBank/DDBJ databases">
        <authorList>
            <person name="Palmer J.M."/>
        </authorList>
    </citation>
    <scope>NUCLEOTIDE SEQUENCE [LARGE SCALE GENOMIC DNA]</scope>
    <source>
        <strain evidence="2 3">TWF481</strain>
    </source>
</reference>
<evidence type="ECO:0000256" key="1">
    <source>
        <dbReference type="SAM" id="Phobius"/>
    </source>
</evidence>
<evidence type="ECO:0000313" key="3">
    <source>
        <dbReference type="Proteomes" id="UP001370758"/>
    </source>
</evidence>
<dbReference type="PANTHER" id="PTHR34414:SF1">
    <property type="entry name" value="SUBTILISIN-LIKE SERINE PROTEASE"/>
    <property type="match status" value="1"/>
</dbReference>
<name>A0AAV9W8W4_9PEZI</name>
<protein>
    <recommendedName>
        <fullName evidence="4">Subtilisin-like serine protease protein</fullName>
    </recommendedName>
</protein>
<keyword evidence="1" id="KW-0812">Transmembrane</keyword>
<keyword evidence="1" id="KW-1133">Transmembrane helix</keyword>
<dbReference type="InterPro" id="IPR046536">
    <property type="entry name" value="DUF6601"/>
</dbReference>
<keyword evidence="3" id="KW-1185">Reference proteome</keyword>
<dbReference type="AlphaFoldDB" id="A0AAV9W8W4"/>
<dbReference type="Proteomes" id="UP001370758">
    <property type="component" value="Unassembled WGS sequence"/>
</dbReference>
<evidence type="ECO:0008006" key="4">
    <source>
        <dbReference type="Google" id="ProtNLM"/>
    </source>
</evidence>